<dbReference type="Proteomes" id="UP000231564">
    <property type="component" value="Chromosome MARIT"/>
</dbReference>
<gene>
    <name evidence="1" type="ORF">MARIT_0081</name>
</gene>
<dbReference type="EMBL" id="LT634361">
    <property type="protein sequence ID" value="SFZ80002.1"/>
    <property type="molecule type" value="Genomic_DNA"/>
</dbReference>
<accession>A0A2H1E6A0</accession>
<sequence>MVIRITIIFTVLLLLISCKMKNLYQRDIRMKKNKVENLNKIRFDGYYYRFEEDRYNQGKMKITSVFFMKEGLRVNSFYTSFENFKEFEKFLLSDDFNLMLRNNKYLIKPFLIEGDKIISQSVIGGGNFAKHVSTTVTQIESLEKIKDVKGYGLDIYIENEEYMFKKFKKIYKVKEKINM</sequence>
<name>A0A2H1E6A0_9FLAO</name>
<evidence type="ECO:0000313" key="2">
    <source>
        <dbReference type="Proteomes" id="UP000231564"/>
    </source>
</evidence>
<keyword evidence="2" id="KW-1185">Reference proteome</keyword>
<keyword evidence="1" id="KW-0449">Lipoprotein</keyword>
<dbReference type="KEGG" id="tmar:MARIT_0081"/>
<dbReference type="PROSITE" id="PS51257">
    <property type="entry name" value="PROKAR_LIPOPROTEIN"/>
    <property type="match status" value="1"/>
</dbReference>
<organism evidence="1 2">
    <name type="scientific">Tenacibaculum maritimum NCIMB 2154</name>
    <dbReference type="NCBI Taxonomy" id="1349785"/>
    <lineage>
        <taxon>Bacteria</taxon>
        <taxon>Pseudomonadati</taxon>
        <taxon>Bacteroidota</taxon>
        <taxon>Flavobacteriia</taxon>
        <taxon>Flavobacteriales</taxon>
        <taxon>Flavobacteriaceae</taxon>
        <taxon>Tenacibaculum</taxon>
    </lineage>
</organism>
<dbReference type="AlphaFoldDB" id="A0A2H1E6A0"/>
<protein>
    <submittedName>
        <fullName evidence="1">Probable lipoprotein</fullName>
    </submittedName>
</protein>
<reference evidence="1 2" key="1">
    <citation type="submission" date="2016-11" db="EMBL/GenBank/DDBJ databases">
        <authorList>
            <person name="Jaros S."/>
            <person name="Januszkiewicz K."/>
            <person name="Wedrychowicz H."/>
        </authorList>
    </citation>
    <scope>NUCLEOTIDE SEQUENCE [LARGE SCALE GENOMIC DNA]</scope>
    <source>
        <strain evidence="1">NCIMB 2154T</strain>
    </source>
</reference>
<evidence type="ECO:0000313" key="1">
    <source>
        <dbReference type="EMBL" id="SFZ80002.1"/>
    </source>
</evidence>
<proteinExistence type="predicted"/>